<dbReference type="Pfam" id="PF00416">
    <property type="entry name" value="Ribosomal_S13"/>
    <property type="match status" value="1"/>
</dbReference>
<proteinExistence type="inferred from homology"/>
<evidence type="ECO:0000256" key="4">
    <source>
        <dbReference type="ARBA" id="ARBA00022980"/>
    </source>
</evidence>
<keyword evidence="2 7" id="KW-0699">rRNA-binding</keyword>
<dbReference type="PROSITE" id="PS50159">
    <property type="entry name" value="RIBOSOMAL_S13_2"/>
    <property type="match status" value="1"/>
</dbReference>
<comment type="subunit">
    <text evidence="7">Part of the 30S ribosomal subunit. Forms a loose heterodimer with protein S19. Forms two bridges to the 50S subunit in the 70S ribosome.</text>
</comment>
<dbReference type="PANTHER" id="PTHR10871:SF1">
    <property type="entry name" value="SMALL RIBOSOMAL SUBUNIT PROTEIN US13M"/>
    <property type="match status" value="1"/>
</dbReference>
<dbReference type="InterPro" id="IPR010979">
    <property type="entry name" value="Ribosomal_uS13-like_H2TH"/>
</dbReference>
<sequence>MARIAWVTLPNWKHVEIALTYVYWVGKSLSNKVLDEVKIQKNKKIETLSEEELDKIRDELKKHVIEWDLRREVSQNIKRLQEINSYRGLRHKKHLPVRWQRTKTNSRTRKWKAVSIANKKK</sequence>
<evidence type="ECO:0000256" key="8">
    <source>
        <dbReference type="RuleBase" id="RU003830"/>
    </source>
</evidence>
<evidence type="ECO:0000256" key="2">
    <source>
        <dbReference type="ARBA" id="ARBA00022730"/>
    </source>
</evidence>
<evidence type="ECO:0000256" key="1">
    <source>
        <dbReference type="ARBA" id="ARBA00008080"/>
    </source>
</evidence>
<evidence type="ECO:0000256" key="3">
    <source>
        <dbReference type="ARBA" id="ARBA00022884"/>
    </source>
</evidence>
<evidence type="ECO:0000256" key="7">
    <source>
        <dbReference type="HAMAP-Rule" id="MF_01315"/>
    </source>
</evidence>
<dbReference type="PIRSF" id="PIRSF002134">
    <property type="entry name" value="Ribosomal_S13"/>
    <property type="match status" value="1"/>
</dbReference>
<protein>
    <recommendedName>
        <fullName evidence="6 7">Small ribosomal subunit protein uS13</fullName>
    </recommendedName>
</protein>
<name>K2BVZ8_9BACT</name>
<dbReference type="GO" id="GO:0003735">
    <property type="term" value="F:structural constituent of ribosome"/>
    <property type="evidence" value="ECO:0007669"/>
    <property type="project" value="InterPro"/>
</dbReference>
<dbReference type="Gene3D" id="4.10.910.10">
    <property type="entry name" value="30s ribosomal protein s13, domain 2"/>
    <property type="match status" value="1"/>
</dbReference>
<dbReference type="HAMAP" id="MF_01315">
    <property type="entry name" value="Ribosomal_uS13"/>
    <property type="match status" value="1"/>
</dbReference>
<dbReference type="GO" id="GO:0000049">
    <property type="term" value="F:tRNA binding"/>
    <property type="evidence" value="ECO:0007669"/>
    <property type="project" value="UniProtKB-UniRule"/>
</dbReference>
<evidence type="ECO:0000313" key="9">
    <source>
        <dbReference type="EMBL" id="EKD66439.1"/>
    </source>
</evidence>
<dbReference type="FunFam" id="1.10.8.50:FF:000001">
    <property type="entry name" value="30S ribosomal protein S13"/>
    <property type="match status" value="1"/>
</dbReference>
<keyword evidence="7" id="KW-0820">tRNA-binding</keyword>
<keyword evidence="4 7" id="KW-0689">Ribosomal protein</keyword>
<accession>K2BVZ8</accession>
<dbReference type="Gene3D" id="1.10.8.50">
    <property type="match status" value="1"/>
</dbReference>
<dbReference type="GO" id="GO:0006412">
    <property type="term" value="P:translation"/>
    <property type="evidence" value="ECO:0007669"/>
    <property type="project" value="UniProtKB-UniRule"/>
</dbReference>
<comment type="caution">
    <text evidence="9">The sequence shown here is derived from an EMBL/GenBank/DDBJ whole genome shotgun (WGS) entry which is preliminary data.</text>
</comment>
<keyword evidence="5 7" id="KW-0687">Ribonucleoprotein</keyword>
<dbReference type="PANTHER" id="PTHR10871">
    <property type="entry name" value="30S RIBOSOMAL PROTEIN S13/40S RIBOSOMAL PROTEIN S18"/>
    <property type="match status" value="1"/>
</dbReference>
<dbReference type="GO" id="GO:0015935">
    <property type="term" value="C:small ribosomal subunit"/>
    <property type="evidence" value="ECO:0007669"/>
    <property type="project" value="TreeGrafter"/>
</dbReference>
<dbReference type="InterPro" id="IPR019980">
    <property type="entry name" value="Ribosomal_uS13_bac-type"/>
</dbReference>
<dbReference type="SUPFAM" id="SSF46946">
    <property type="entry name" value="S13-like H2TH domain"/>
    <property type="match status" value="1"/>
</dbReference>
<reference evidence="9" key="1">
    <citation type="journal article" date="2012" name="Science">
        <title>Fermentation, hydrogen, and sulfur metabolism in multiple uncultivated bacterial phyla.</title>
        <authorList>
            <person name="Wrighton K.C."/>
            <person name="Thomas B.C."/>
            <person name="Sharon I."/>
            <person name="Miller C.S."/>
            <person name="Castelle C.J."/>
            <person name="VerBerkmoes N.C."/>
            <person name="Wilkins M.J."/>
            <person name="Hettich R.L."/>
            <person name="Lipton M.S."/>
            <person name="Williams K.H."/>
            <person name="Long P.E."/>
            <person name="Banfield J.F."/>
        </authorList>
    </citation>
    <scope>NUCLEOTIDE SEQUENCE [LARGE SCALE GENOMIC DNA]</scope>
</reference>
<comment type="similarity">
    <text evidence="1 7 8">Belongs to the universal ribosomal protein uS13 family.</text>
</comment>
<dbReference type="InterPro" id="IPR001892">
    <property type="entry name" value="Ribosomal_uS13"/>
</dbReference>
<comment type="function">
    <text evidence="7">Located at the top of the head of the 30S subunit, it contacts several helices of the 16S rRNA. In the 70S ribosome it contacts the 23S rRNA (bridge B1a) and protein L5 of the 50S subunit (bridge B1b), connecting the 2 subunits; these bridges are implicated in subunit movement. Contacts the tRNAs in the A and P-sites.</text>
</comment>
<dbReference type="AlphaFoldDB" id="K2BVZ8"/>
<gene>
    <name evidence="7 9" type="primary">rpsM</name>
    <name evidence="9" type="ORF">ACD_49C00042G0012</name>
</gene>
<dbReference type="GO" id="GO:0005829">
    <property type="term" value="C:cytosol"/>
    <property type="evidence" value="ECO:0007669"/>
    <property type="project" value="TreeGrafter"/>
</dbReference>
<evidence type="ECO:0000256" key="6">
    <source>
        <dbReference type="ARBA" id="ARBA00035166"/>
    </source>
</evidence>
<dbReference type="GO" id="GO:0019843">
    <property type="term" value="F:rRNA binding"/>
    <property type="evidence" value="ECO:0007669"/>
    <property type="project" value="UniProtKB-UniRule"/>
</dbReference>
<evidence type="ECO:0000256" key="5">
    <source>
        <dbReference type="ARBA" id="ARBA00023274"/>
    </source>
</evidence>
<dbReference type="EMBL" id="AMFJ01021628">
    <property type="protein sequence ID" value="EKD66439.1"/>
    <property type="molecule type" value="Genomic_DNA"/>
</dbReference>
<keyword evidence="3 7" id="KW-0694">RNA-binding</keyword>
<dbReference type="NCBIfam" id="TIGR03631">
    <property type="entry name" value="uS13_bact"/>
    <property type="match status" value="1"/>
</dbReference>
<organism evidence="9">
    <name type="scientific">uncultured bacterium</name>
    <name type="common">gcode 4</name>
    <dbReference type="NCBI Taxonomy" id="1234023"/>
    <lineage>
        <taxon>Bacteria</taxon>
        <taxon>environmental samples</taxon>
    </lineage>
</organism>
<dbReference type="InterPro" id="IPR027437">
    <property type="entry name" value="Rbsml_uS13_C"/>
</dbReference>